<dbReference type="InterPro" id="IPR004027">
    <property type="entry name" value="SEC_C_motif"/>
</dbReference>
<keyword evidence="3" id="KW-0479">Metal-binding</keyword>
<dbReference type="GO" id="GO:0031522">
    <property type="term" value="C:cell envelope Sec protein transport complex"/>
    <property type="evidence" value="ECO:0007669"/>
    <property type="project" value="TreeGrafter"/>
</dbReference>
<evidence type="ECO:0000256" key="5">
    <source>
        <dbReference type="SAM" id="MobiDB-lite"/>
    </source>
</evidence>
<name>A0A2J1DWP1_9CHLR</name>
<feature type="domain" description="SecA Wing/Scaffold" evidence="6">
    <location>
        <begin position="4"/>
        <end position="148"/>
    </location>
</feature>
<dbReference type="PANTHER" id="PTHR30612">
    <property type="entry name" value="SECA INNER MEMBRANE COMPONENT OF SEC PROTEIN SECRETION SYSTEM"/>
    <property type="match status" value="1"/>
</dbReference>
<dbReference type="InterPro" id="IPR036266">
    <property type="entry name" value="SecA_Wing/Scaffold_sf"/>
</dbReference>
<dbReference type="InterPro" id="IPR011116">
    <property type="entry name" value="SecA_Wing/Scaffold"/>
</dbReference>
<gene>
    <name evidence="7" type="ORF">CVH13_01048</name>
</gene>
<dbReference type="PANTHER" id="PTHR30612:SF0">
    <property type="entry name" value="CHLOROPLAST PROTEIN-TRANSPORTING ATPASE"/>
    <property type="match status" value="1"/>
</dbReference>
<dbReference type="Pfam" id="PF07516">
    <property type="entry name" value="SecA_SW"/>
    <property type="match status" value="1"/>
</dbReference>
<dbReference type="GO" id="GO:0006886">
    <property type="term" value="P:intracellular protein transport"/>
    <property type="evidence" value="ECO:0007669"/>
    <property type="project" value="InterPro"/>
</dbReference>
<reference evidence="7 8" key="1">
    <citation type="journal article" date="2017" name="FEMS Microbiol. Ecol.">
        <title>Reconstructed genomes of novel Dehalococcoides mccartyi strains from 1,2,3,4-tetrachlorodibenzo-p-dioxin-dechlorinating enrichment cultures reveal divergent reductive dehalogenase gene profiles.</title>
        <authorList>
            <person name="Dam H.T."/>
            <person name="Vollmers J."/>
            <person name="Kaster A.K."/>
            <person name="Haggblom M.M."/>
        </authorList>
    </citation>
    <scope>NUCLEOTIDE SEQUENCE [LARGE SCALE GENOMIC DNA]</scope>
    <source>
        <strain evidence="7 8">H1-3-2.001</strain>
    </source>
</reference>
<dbReference type="GO" id="GO:0005829">
    <property type="term" value="C:cytosol"/>
    <property type="evidence" value="ECO:0007669"/>
    <property type="project" value="TreeGrafter"/>
</dbReference>
<dbReference type="SUPFAM" id="SSF81886">
    <property type="entry name" value="Helical scaffold and wing domains of SecA"/>
    <property type="match status" value="1"/>
</dbReference>
<evidence type="ECO:0000256" key="1">
    <source>
        <dbReference type="ARBA" id="ARBA00001947"/>
    </source>
</evidence>
<keyword evidence="4" id="KW-0862">Zinc</keyword>
<evidence type="ECO:0000313" key="7">
    <source>
        <dbReference type="EMBL" id="PKH46523.1"/>
    </source>
</evidence>
<evidence type="ECO:0000256" key="2">
    <source>
        <dbReference type="ARBA" id="ARBA00022490"/>
    </source>
</evidence>
<dbReference type="GO" id="GO:0005886">
    <property type="term" value="C:plasma membrane"/>
    <property type="evidence" value="ECO:0007669"/>
    <property type="project" value="TreeGrafter"/>
</dbReference>
<evidence type="ECO:0000313" key="8">
    <source>
        <dbReference type="Proteomes" id="UP000233649"/>
    </source>
</evidence>
<dbReference type="GO" id="GO:0046872">
    <property type="term" value="F:metal ion binding"/>
    <property type="evidence" value="ECO:0007669"/>
    <property type="project" value="UniProtKB-KW"/>
</dbReference>
<accession>A0A2J1DWP1</accession>
<keyword evidence="2" id="KW-0963">Cytoplasm</keyword>
<feature type="region of interest" description="Disordered" evidence="5">
    <location>
        <begin position="185"/>
        <end position="215"/>
    </location>
</feature>
<evidence type="ECO:0000256" key="3">
    <source>
        <dbReference type="ARBA" id="ARBA00022723"/>
    </source>
</evidence>
<evidence type="ECO:0000256" key="4">
    <source>
        <dbReference type="ARBA" id="ARBA00022833"/>
    </source>
</evidence>
<proteinExistence type="predicted"/>
<dbReference type="GO" id="GO:0005524">
    <property type="term" value="F:ATP binding"/>
    <property type="evidence" value="ECO:0007669"/>
    <property type="project" value="InterPro"/>
</dbReference>
<comment type="cofactor">
    <cofactor evidence="1">
        <name>Zn(2+)</name>
        <dbReference type="ChEBI" id="CHEBI:29105"/>
    </cofactor>
</comment>
<evidence type="ECO:0000259" key="6">
    <source>
        <dbReference type="Pfam" id="PF07516"/>
    </source>
</evidence>
<comment type="caution">
    <text evidence="7">The sequence shown here is derived from an EMBL/GenBank/DDBJ whole genome shotgun (WGS) entry which is preliminary data.</text>
</comment>
<sequence length="221" mass="24563">MIREEIITQTAEHTRGYDSSEWNLDGLVTHLNGIFTLPAEINAEALAKLSQEEITDLLTRTAEELYQKKEDETGAGSMRLLERIIMLHTLDSLWVEHLTIMENLRREIGLQAFAQRDPLIAYKNEGHVRFQELLETIKHDVVHNIYRIGIQIQHQTESATAKAASRPVQQQKPLPAAPAAAIPGVSAKAATQSTTPAAKEIGRNDPCPCGSGKKYKKCCGK</sequence>
<dbReference type="Proteomes" id="UP000233649">
    <property type="component" value="Unassembled WGS sequence"/>
</dbReference>
<dbReference type="EMBL" id="PHFD01000200">
    <property type="protein sequence ID" value="PKH46523.1"/>
    <property type="molecule type" value="Genomic_DNA"/>
</dbReference>
<dbReference type="InterPro" id="IPR000185">
    <property type="entry name" value="SecA"/>
</dbReference>
<dbReference type="AlphaFoldDB" id="A0A2J1DWP1"/>
<dbReference type="GO" id="GO:0017038">
    <property type="term" value="P:protein import"/>
    <property type="evidence" value="ECO:0007669"/>
    <property type="project" value="InterPro"/>
</dbReference>
<dbReference type="Gene3D" id="1.10.3060.10">
    <property type="entry name" value="Helical scaffold and wing domains of SecA"/>
    <property type="match status" value="1"/>
</dbReference>
<dbReference type="Pfam" id="PF02810">
    <property type="entry name" value="SEC-C"/>
    <property type="match status" value="1"/>
</dbReference>
<dbReference type="GO" id="GO:0006605">
    <property type="term" value="P:protein targeting"/>
    <property type="evidence" value="ECO:0007669"/>
    <property type="project" value="InterPro"/>
</dbReference>
<dbReference type="GO" id="GO:0043952">
    <property type="term" value="P:protein transport by the Sec complex"/>
    <property type="evidence" value="ECO:0007669"/>
    <property type="project" value="TreeGrafter"/>
</dbReference>
<organism evidence="7 8">
    <name type="scientific">Dehalococcoides mccartyi</name>
    <dbReference type="NCBI Taxonomy" id="61435"/>
    <lineage>
        <taxon>Bacteria</taxon>
        <taxon>Bacillati</taxon>
        <taxon>Chloroflexota</taxon>
        <taxon>Dehalococcoidia</taxon>
        <taxon>Dehalococcoidales</taxon>
        <taxon>Dehalococcoidaceae</taxon>
        <taxon>Dehalococcoides</taxon>
    </lineage>
</organism>
<protein>
    <submittedName>
        <fullName evidence="7">Protein translocase subunit SecA</fullName>
    </submittedName>
</protein>